<keyword evidence="1" id="KW-0812">Transmembrane</keyword>
<dbReference type="Gene3D" id="3.30.700.10">
    <property type="entry name" value="Glycoprotein, Type 4 Pilin"/>
    <property type="match status" value="1"/>
</dbReference>
<dbReference type="SUPFAM" id="SSF54523">
    <property type="entry name" value="Pili subunits"/>
    <property type="match status" value="1"/>
</dbReference>
<dbReference type="NCBIfam" id="TIGR02532">
    <property type="entry name" value="IV_pilin_GFxxxE"/>
    <property type="match status" value="1"/>
</dbReference>
<dbReference type="Proteomes" id="UP000886381">
    <property type="component" value="Unassembled WGS sequence"/>
</dbReference>
<dbReference type="InterPro" id="IPR045584">
    <property type="entry name" value="Pilin-like"/>
</dbReference>
<name>A0A7V0LU38_UNCW3</name>
<organism evidence="2">
    <name type="scientific">candidate division WOR-3 bacterium</name>
    <dbReference type="NCBI Taxonomy" id="2052148"/>
    <lineage>
        <taxon>Bacteria</taxon>
        <taxon>Bacteria division WOR-3</taxon>
    </lineage>
</organism>
<evidence type="ECO:0000313" key="2">
    <source>
        <dbReference type="EMBL" id="HDL60307.1"/>
    </source>
</evidence>
<feature type="transmembrane region" description="Helical" evidence="1">
    <location>
        <begin position="9"/>
        <end position="29"/>
    </location>
</feature>
<comment type="caution">
    <text evidence="2">The sequence shown here is derived from an EMBL/GenBank/DDBJ whole genome shotgun (WGS) entry which is preliminary data.</text>
</comment>
<sequence>MKVRKKNGFTLVELSIVLIIIGLIIVAILRGQTLIENAKITRQIRDFQNISAAYYAYYDRYGFYPGDDSTASSRWPGEIDGNGNGLIESGEAPNVWSHLMRGGFVQGPRRGPYGGYLFGNMNFGDDFGIGNYVAATSIPGPVGERIDRKNDDGIYNRGLIQASASYAQDTVTLYWKL</sequence>
<keyword evidence="1" id="KW-1133">Transmembrane helix</keyword>
<evidence type="ECO:0000256" key="1">
    <source>
        <dbReference type="SAM" id="Phobius"/>
    </source>
</evidence>
<reference evidence="2" key="1">
    <citation type="journal article" date="2020" name="mSystems">
        <title>Genome- and Community-Level Interaction Insights into Carbon Utilization and Element Cycling Functions of Hydrothermarchaeota in Hydrothermal Sediment.</title>
        <authorList>
            <person name="Zhou Z."/>
            <person name="Liu Y."/>
            <person name="Xu W."/>
            <person name="Pan J."/>
            <person name="Luo Z.H."/>
            <person name="Li M."/>
        </authorList>
    </citation>
    <scope>NUCLEOTIDE SEQUENCE [LARGE SCALE GENOMIC DNA]</scope>
    <source>
        <strain evidence="2">HyVt-28</strain>
    </source>
</reference>
<gene>
    <name evidence="2" type="ORF">ENH14_02505</name>
</gene>
<dbReference type="InterPro" id="IPR012902">
    <property type="entry name" value="N_methyl_site"/>
</dbReference>
<proteinExistence type="predicted"/>
<protein>
    <submittedName>
        <fullName evidence="2">Prepilin-type N-terminal cleavage/methylation domain-containing protein</fullName>
    </submittedName>
</protein>
<dbReference type="Pfam" id="PF07963">
    <property type="entry name" value="N_methyl"/>
    <property type="match status" value="1"/>
</dbReference>
<accession>A0A7V0LU38</accession>
<dbReference type="AlphaFoldDB" id="A0A7V0LU38"/>
<dbReference type="EMBL" id="DRDR01000105">
    <property type="protein sequence ID" value="HDL60307.1"/>
    <property type="molecule type" value="Genomic_DNA"/>
</dbReference>
<keyword evidence="1" id="KW-0472">Membrane</keyword>